<evidence type="ECO:0000256" key="1">
    <source>
        <dbReference type="ARBA" id="ARBA00001593"/>
    </source>
</evidence>
<keyword evidence="10 16" id="KW-1133">Transmembrane helix</keyword>
<evidence type="ECO:0000256" key="10">
    <source>
        <dbReference type="ARBA" id="ARBA00022989"/>
    </source>
</evidence>
<dbReference type="PANTHER" id="PTHR45627">
    <property type="entry name" value="ADENYLATE CYCLASE TYPE 1"/>
    <property type="match status" value="1"/>
</dbReference>
<feature type="region of interest" description="Disordered" evidence="15">
    <location>
        <begin position="143"/>
        <end position="179"/>
    </location>
</feature>
<dbReference type="SMART" id="SM00044">
    <property type="entry name" value="CYCc"/>
    <property type="match status" value="1"/>
</dbReference>
<comment type="subcellular location">
    <subcellularLocation>
        <location evidence="3">Membrane</location>
        <topology evidence="3">Multi-pass membrane protein</topology>
    </subcellularLocation>
</comment>
<keyword evidence="9" id="KW-0460">Magnesium</keyword>
<accession>A0A6A4W4B4</accession>
<feature type="transmembrane region" description="Helical" evidence="16">
    <location>
        <begin position="461"/>
        <end position="480"/>
    </location>
</feature>
<evidence type="ECO:0000256" key="5">
    <source>
        <dbReference type="ARBA" id="ARBA00022692"/>
    </source>
</evidence>
<evidence type="ECO:0000256" key="9">
    <source>
        <dbReference type="ARBA" id="ARBA00022842"/>
    </source>
</evidence>
<keyword evidence="19" id="KW-1185">Reference proteome</keyword>
<dbReference type="SUPFAM" id="SSF55073">
    <property type="entry name" value="Nucleotide cyclase"/>
    <property type="match status" value="2"/>
</dbReference>
<evidence type="ECO:0000256" key="16">
    <source>
        <dbReference type="SAM" id="Phobius"/>
    </source>
</evidence>
<dbReference type="InterPro" id="IPR013833">
    <property type="entry name" value="Cyt_c_oxidase_su3_a-hlx"/>
</dbReference>
<dbReference type="EMBL" id="VIIS01001465">
    <property type="protein sequence ID" value="KAF0297832.1"/>
    <property type="molecule type" value="Genomic_DNA"/>
</dbReference>
<organism evidence="18 19">
    <name type="scientific">Amphibalanus amphitrite</name>
    <name type="common">Striped barnacle</name>
    <name type="synonym">Balanus amphitrite</name>
    <dbReference type="NCBI Taxonomy" id="1232801"/>
    <lineage>
        <taxon>Eukaryota</taxon>
        <taxon>Metazoa</taxon>
        <taxon>Ecdysozoa</taxon>
        <taxon>Arthropoda</taxon>
        <taxon>Crustacea</taxon>
        <taxon>Multicrustacea</taxon>
        <taxon>Cirripedia</taxon>
        <taxon>Thoracica</taxon>
        <taxon>Thoracicalcarea</taxon>
        <taxon>Balanomorpha</taxon>
        <taxon>Balanoidea</taxon>
        <taxon>Balanidae</taxon>
        <taxon>Amphibalaninae</taxon>
        <taxon>Amphibalanus</taxon>
    </lineage>
</organism>
<keyword evidence="8" id="KW-0067">ATP-binding</keyword>
<dbReference type="GO" id="GO:0005524">
    <property type="term" value="F:ATP binding"/>
    <property type="evidence" value="ECO:0007669"/>
    <property type="project" value="UniProtKB-KW"/>
</dbReference>
<dbReference type="PANTHER" id="PTHR45627:SF8">
    <property type="entry name" value="ADENYLATE CYCLASE TYPE 9"/>
    <property type="match status" value="1"/>
</dbReference>
<dbReference type="OrthoDB" id="10035433at2759"/>
<comment type="caution">
    <text evidence="18">The sequence shown here is derived from an EMBL/GenBank/DDBJ whole genome shotgun (WGS) entry which is preliminary data.</text>
</comment>
<sequence length="763" mass="84362">MGLAMIAAIKQFDRDNGEDVNMRVGVHTGRVLCGLVGTQRFKFDVWSNDVSMANKMESSGRPGAVHISEKTLHYLRGQYTVTPGEPVADLQTYFIVRRKTLVSQRSEPTSPNDAGPVPIVPLSQKCCSLPCVIEATDTPARVEPLNELASLDPHTTRAPRPRPGRPDRDAKGRRQSAAARLHFTTVAGSGNLRPLPEERAASIAALNGMKSGDLLTHRMSGYYTSSQSSLMDASNLDMMQRVLDEADALDQQEPEHLLAQQLMQRKLSDLQLVRCVQQMSNKSNYFINPPINRLTLFYKNADFERQYRLQHARRHHAAANALSLPKYNTLVDAVVATIVFVVLAVAVAATLRPAAGWFAVTALLAAWLALVQGVMWWRLAAGVSRDEREPFARAYCWLTGWYPFHVIGGSLAALPAVVVFAGWSCAAWSGDCERAEYYFLAMLVALVHFCNFTQLNCWLKSALAAVAALAMALLVGFSACRCGDDQRLLPTADLSAAMAALVALVAILNREFEISYRLGFCVNMIAARDKAEVQRLKQQADGLLHNIIPEHVADVLKTKAKYSENHRDVGVLFASIINFNDLYDETYHGGKEYLRVLNEIIGDMDDLLHKYTSVEKIKTIGSTYMAASGLNPSLRRDTARPDQHLFELMEFAMDLQKAVAAFNVSLFEFALELRIGYNIGDVTSGVIGTTKLYFDIWGDTVNIASRMDSTGEPGRIQTTQRCALLLAPRFDFERRGEVFVKGKDHMVTYYLKGPRAGGGSAVS</sequence>
<dbReference type="InterPro" id="IPR018297">
    <property type="entry name" value="A/G_cyclase_CS"/>
</dbReference>
<protein>
    <recommendedName>
        <fullName evidence="4">adenylate cyclase</fullName>
        <ecNumber evidence="4">4.6.1.1</ecNumber>
    </recommendedName>
</protein>
<dbReference type="FunFam" id="3.30.70.1230:FF:000008">
    <property type="entry name" value="Adenylate cyclase type 9"/>
    <property type="match status" value="1"/>
</dbReference>
<feature type="domain" description="Guanylate cyclase" evidence="17">
    <location>
        <begin position="1"/>
        <end position="57"/>
    </location>
</feature>
<dbReference type="GO" id="GO:0022904">
    <property type="term" value="P:respiratory electron transport chain"/>
    <property type="evidence" value="ECO:0007669"/>
    <property type="project" value="InterPro"/>
</dbReference>
<reference evidence="18 19" key="1">
    <citation type="submission" date="2019-07" db="EMBL/GenBank/DDBJ databases">
        <title>Draft genome assembly of a fouling barnacle, Amphibalanus amphitrite (Darwin, 1854): The first reference genome for Thecostraca.</title>
        <authorList>
            <person name="Kim W."/>
        </authorList>
    </citation>
    <scope>NUCLEOTIDE SEQUENCE [LARGE SCALE GENOMIC DNA]</scope>
    <source>
        <strain evidence="18">SNU_AA5</strain>
        <tissue evidence="18">Soma without cirri and trophi</tissue>
    </source>
</reference>
<evidence type="ECO:0000256" key="4">
    <source>
        <dbReference type="ARBA" id="ARBA00012201"/>
    </source>
</evidence>
<dbReference type="PROSITE" id="PS50125">
    <property type="entry name" value="GUANYLATE_CYCLASE_2"/>
    <property type="match status" value="2"/>
</dbReference>
<dbReference type="GO" id="GO:0004129">
    <property type="term" value="F:cytochrome-c oxidase activity"/>
    <property type="evidence" value="ECO:0007669"/>
    <property type="project" value="InterPro"/>
</dbReference>
<dbReference type="GO" id="GO:0035556">
    <property type="term" value="P:intracellular signal transduction"/>
    <property type="evidence" value="ECO:0007669"/>
    <property type="project" value="InterPro"/>
</dbReference>
<dbReference type="PROSITE" id="PS00452">
    <property type="entry name" value="GUANYLATE_CYCLASE_1"/>
    <property type="match status" value="1"/>
</dbReference>
<dbReference type="InterPro" id="IPR029787">
    <property type="entry name" value="Nucleotide_cyclase"/>
</dbReference>
<evidence type="ECO:0000256" key="2">
    <source>
        <dbReference type="ARBA" id="ARBA00001946"/>
    </source>
</evidence>
<dbReference type="InterPro" id="IPR001054">
    <property type="entry name" value="A/G_cyclase"/>
</dbReference>
<comment type="cofactor">
    <cofactor evidence="2">
        <name>Mg(2+)</name>
        <dbReference type="ChEBI" id="CHEBI:18420"/>
    </cofactor>
</comment>
<dbReference type="AlphaFoldDB" id="A0A6A4W4B4"/>
<evidence type="ECO:0000259" key="17">
    <source>
        <dbReference type="PROSITE" id="PS50125"/>
    </source>
</evidence>
<feature type="transmembrane region" description="Helical" evidence="16">
    <location>
        <begin position="358"/>
        <end position="380"/>
    </location>
</feature>
<keyword evidence="6" id="KW-0479">Metal-binding</keyword>
<keyword evidence="7" id="KW-0547">Nucleotide-binding</keyword>
<feature type="transmembrane region" description="Helical" evidence="16">
    <location>
        <begin position="400"/>
        <end position="425"/>
    </location>
</feature>
<dbReference type="Pfam" id="PF00211">
    <property type="entry name" value="Guanylate_cyc"/>
    <property type="match status" value="2"/>
</dbReference>
<dbReference type="GO" id="GO:0046872">
    <property type="term" value="F:metal ion binding"/>
    <property type="evidence" value="ECO:0007669"/>
    <property type="project" value="UniProtKB-KW"/>
</dbReference>
<dbReference type="EC" id="4.6.1.1" evidence="4"/>
<evidence type="ECO:0000256" key="7">
    <source>
        <dbReference type="ARBA" id="ARBA00022741"/>
    </source>
</evidence>
<evidence type="ECO:0000256" key="15">
    <source>
        <dbReference type="SAM" id="MobiDB-lite"/>
    </source>
</evidence>
<keyword evidence="11" id="KW-0115">cAMP biosynthesis</keyword>
<dbReference type="GO" id="GO:0007189">
    <property type="term" value="P:adenylate cyclase-activating G protein-coupled receptor signaling pathway"/>
    <property type="evidence" value="ECO:0007669"/>
    <property type="project" value="TreeGrafter"/>
</dbReference>
<dbReference type="Gene3D" id="3.30.70.1230">
    <property type="entry name" value="Nucleotide cyclase"/>
    <property type="match status" value="2"/>
</dbReference>
<evidence type="ECO:0000256" key="11">
    <source>
        <dbReference type="ARBA" id="ARBA00022998"/>
    </source>
</evidence>
<feature type="transmembrane region" description="Helical" evidence="16">
    <location>
        <begin position="492"/>
        <end position="508"/>
    </location>
</feature>
<feature type="transmembrane region" description="Helical" evidence="16">
    <location>
        <begin position="437"/>
        <end position="455"/>
    </location>
</feature>
<feature type="domain" description="Guanylate cyclase" evidence="17">
    <location>
        <begin position="570"/>
        <end position="708"/>
    </location>
</feature>
<comment type="similarity">
    <text evidence="14">Belongs to the adenylyl cyclase class-4/guanylyl cyclase family.</text>
</comment>
<evidence type="ECO:0000313" key="18">
    <source>
        <dbReference type="EMBL" id="KAF0297832.1"/>
    </source>
</evidence>
<name>A0A6A4W4B4_AMPAM</name>
<evidence type="ECO:0000256" key="6">
    <source>
        <dbReference type="ARBA" id="ARBA00022723"/>
    </source>
</evidence>
<dbReference type="Proteomes" id="UP000440578">
    <property type="component" value="Unassembled WGS sequence"/>
</dbReference>
<evidence type="ECO:0000256" key="3">
    <source>
        <dbReference type="ARBA" id="ARBA00004141"/>
    </source>
</evidence>
<evidence type="ECO:0000256" key="14">
    <source>
        <dbReference type="RuleBase" id="RU000405"/>
    </source>
</evidence>
<evidence type="ECO:0000256" key="13">
    <source>
        <dbReference type="ARBA" id="ARBA00023239"/>
    </source>
</evidence>
<keyword evidence="13 14" id="KW-0456">Lyase</keyword>
<keyword evidence="12 16" id="KW-0472">Membrane</keyword>
<evidence type="ECO:0000256" key="8">
    <source>
        <dbReference type="ARBA" id="ARBA00022840"/>
    </source>
</evidence>
<dbReference type="Gene3D" id="1.20.120.80">
    <property type="entry name" value="Cytochrome c oxidase, subunit III, four-helix bundle"/>
    <property type="match status" value="1"/>
</dbReference>
<keyword evidence="5 16" id="KW-0812">Transmembrane</keyword>
<proteinExistence type="inferred from homology"/>
<evidence type="ECO:0000313" key="19">
    <source>
        <dbReference type="Proteomes" id="UP000440578"/>
    </source>
</evidence>
<dbReference type="GO" id="GO:0006171">
    <property type="term" value="P:cAMP biosynthetic process"/>
    <property type="evidence" value="ECO:0007669"/>
    <property type="project" value="UniProtKB-KW"/>
</dbReference>
<dbReference type="GO" id="GO:0005886">
    <property type="term" value="C:plasma membrane"/>
    <property type="evidence" value="ECO:0007669"/>
    <property type="project" value="TreeGrafter"/>
</dbReference>
<feature type="transmembrane region" description="Helical" evidence="16">
    <location>
        <begin position="330"/>
        <end position="351"/>
    </location>
</feature>
<dbReference type="GO" id="GO:0004016">
    <property type="term" value="F:adenylate cyclase activity"/>
    <property type="evidence" value="ECO:0007669"/>
    <property type="project" value="UniProtKB-EC"/>
</dbReference>
<comment type="catalytic activity">
    <reaction evidence="1">
        <text>ATP = 3',5'-cyclic AMP + diphosphate</text>
        <dbReference type="Rhea" id="RHEA:15389"/>
        <dbReference type="ChEBI" id="CHEBI:30616"/>
        <dbReference type="ChEBI" id="CHEBI:33019"/>
        <dbReference type="ChEBI" id="CHEBI:58165"/>
        <dbReference type="EC" id="4.6.1.1"/>
    </reaction>
</comment>
<gene>
    <name evidence="18" type="primary">Adcy9_2</name>
    <name evidence="18" type="ORF">FJT64_000502</name>
</gene>
<dbReference type="CDD" id="cd07302">
    <property type="entry name" value="CHD"/>
    <property type="match status" value="2"/>
</dbReference>
<evidence type="ECO:0000256" key="12">
    <source>
        <dbReference type="ARBA" id="ARBA00023136"/>
    </source>
</evidence>